<dbReference type="PROSITE" id="PS51318">
    <property type="entry name" value="TAT"/>
    <property type="match status" value="1"/>
</dbReference>
<dbReference type="RefSeq" id="WP_160591664.1">
    <property type="nucleotide sequence ID" value="NZ_CP047895.1"/>
</dbReference>
<dbReference type="AlphaFoldDB" id="A0A7Z2S7T0"/>
<dbReference type="Pfam" id="PF00144">
    <property type="entry name" value="Beta-lactamase"/>
    <property type="match status" value="1"/>
</dbReference>
<keyword evidence="2" id="KW-0378">Hydrolase</keyword>
<gene>
    <name evidence="2" type="ORF">GVO57_02815</name>
</gene>
<dbReference type="InterPro" id="IPR006311">
    <property type="entry name" value="TAT_signal"/>
</dbReference>
<dbReference type="GO" id="GO:0016787">
    <property type="term" value="F:hydrolase activity"/>
    <property type="evidence" value="ECO:0007669"/>
    <property type="project" value="UniProtKB-KW"/>
</dbReference>
<protein>
    <submittedName>
        <fullName evidence="2">Serine hydrolase</fullName>
    </submittedName>
</protein>
<evidence type="ECO:0000313" key="3">
    <source>
        <dbReference type="Proteomes" id="UP000464468"/>
    </source>
</evidence>
<organism evidence="2 3">
    <name type="scientific">Sphingomonas changnyeongensis</name>
    <dbReference type="NCBI Taxonomy" id="2698679"/>
    <lineage>
        <taxon>Bacteria</taxon>
        <taxon>Pseudomonadati</taxon>
        <taxon>Pseudomonadota</taxon>
        <taxon>Alphaproteobacteria</taxon>
        <taxon>Sphingomonadales</taxon>
        <taxon>Sphingomonadaceae</taxon>
        <taxon>Sphingomonas</taxon>
    </lineage>
</organism>
<evidence type="ECO:0000313" key="2">
    <source>
        <dbReference type="EMBL" id="QHL89952.1"/>
    </source>
</evidence>
<keyword evidence="3" id="KW-1185">Reference proteome</keyword>
<dbReference type="InterPro" id="IPR050789">
    <property type="entry name" value="Diverse_Enzym_Activities"/>
</dbReference>
<dbReference type="Proteomes" id="UP000464468">
    <property type="component" value="Chromosome"/>
</dbReference>
<evidence type="ECO:0000259" key="1">
    <source>
        <dbReference type="Pfam" id="PF00144"/>
    </source>
</evidence>
<dbReference type="KEGG" id="schy:GVO57_02815"/>
<sequence>MMMANRPDLSGFDRRGFLGGAARLGAGAVAAGLAGPAFAAVEPVPAVWRGVHALIGRYVGQKTLPGAAAAVARGTGAAYFLSAGTLARGSAADVGPDTLYRIYSMTKPVTGIAAMMLVEDGRLGLDQNIADFIPGFASPRVLVDPAAGLDSRPAQGPITVRHLLTHTAGLGYTIVTKGPLRDAYFRLGLTPFAVSRLKLPDQPEAVPAPSLAEFADRLATLPLIADPGTRWSYSVSLDLLGRVIELASGMAFDAFLDARLFRPLGMSSSFFTVPAAELPRLVTNYYLTDRAELPIDGGRSSVFADKPAFPFGGSGLVTSPRDYDRFLQMLAGEGAIGDVRVMRPETARLAMSNLLPDGASTAGTNVAGQGFGAGGRVTLAATPAAAGLGSGPGTFGWGGAAATVAFVDRARGVRASGFAQYMPDTRHRFTREFIAAVYEGL</sequence>
<dbReference type="Gene3D" id="3.40.710.10">
    <property type="entry name" value="DD-peptidase/beta-lactamase superfamily"/>
    <property type="match status" value="1"/>
</dbReference>
<reference evidence="2 3" key="1">
    <citation type="submission" date="2020-01" db="EMBL/GenBank/DDBJ databases">
        <title>Sphingomonas sp. C33 whole genome sequece.</title>
        <authorList>
            <person name="Park C."/>
        </authorList>
    </citation>
    <scope>NUCLEOTIDE SEQUENCE [LARGE SCALE GENOMIC DNA]</scope>
    <source>
        <strain evidence="2 3">C33</strain>
    </source>
</reference>
<feature type="domain" description="Beta-lactamase-related" evidence="1">
    <location>
        <begin position="53"/>
        <end position="436"/>
    </location>
</feature>
<dbReference type="InterPro" id="IPR001466">
    <property type="entry name" value="Beta-lactam-related"/>
</dbReference>
<proteinExistence type="predicted"/>
<dbReference type="PANTHER" id="PTHR43283:SF3">
    <property type="entry name" value="BETA-LACTAMASE FAMILY PROTEIN (AFU_ORTHOLOGUE AFUA_5G07500)"/>
    <property type="match status" value="1"/>
</dbReference>
<dbReference type="PANTHER" id="PTHR43283">
    <property type="entry name" value="BETA-LACTAMASE-RELATED"/>
    <property type="match status" value="1"/>
</dbReference>
<name>A0A7Z2S7T0_9SPHN</name>
<dbReference type="InterPro" id="IPR012338">
    <property type="entry name" value="Beta-lactam/transpept-like"/>
</dbReference>
<dbReference type="SUPFAM" id="SSF56601">
    <property type="entry name" value="beta-lactamase/transpeptidase-like"/>
    <property type="match status" value="1"/>
</dbReference>
<dbReference type="EMBL" id="CP047895">
    <property type="protein sequence ID" value="QHL89952.1"/>
    <property type="molecule type" value="Genomic_DNA"/>
</dbReference>
<accession>A0A7Z2S7T0</accession>